<dbReference type="InterPro" id="IPR009569">
    <property type="entry name" value="AA_synth_put"/>
</dbReference>
<evidence type="ECO:0000313" key="2">
    <source>
        <dbReference type="Proteomes" id="UP000317496"/>
    </source>
</evidence>
<dbReference type="SUPFAM" id="SSF160519">
    <property type="entry name" value="BB2672-like"/>
    <property type="match status" value="1"/>
</dbReference>
<dbReference type="Proteomes" id="UP000317496">
    <property type="component" value="Chromosome"/>
</dbReference>
<organism evidence="1 2">
    <name type="scientific">Ferrovibrio terrae</name>
    <dbReference type="NCBI Taxonomy" id="2594003"/>
    <lineage>
        <taxon>Bacteria</taxon>
        <taxon>Pseudomonadati</taxon>
        <taxon>Pseudomonadota</taxon>
        <taxon>Alphaproteobacteria</taxon>
        <taxon>Rhodospirillales</taxon>
        <taxon>Rhodospirillaceae</taxon>
        <taxon>Ferrovibrio</taxon>
    </lineage>
</organism>
<dbReference type="Pfam" id="PF06684">
    <property type="entry name" value="AA_synth"/>
    <property type="match status" value="1"/>
</dbReference>
<reference evidence="1 2" key="1">
    <citation type="submission" date="2019-07" db="EMBL/GenBank/DDBJ databases">
        <title>Genome sequencing for Ferrovibrio sp. K5.</title>
        <authorList>
            <person name="Park S.-J."/>
        </authorList>
    </citation>
    <scope>NUCLEOTIDE SEQUENCE [LARGE SCALE GENOMIC DNA]</scope>
    <source>
        <strain evidence="1 2">K5</strain>
    </source>
</reference>
<name>A0A516GZQ8_9PROT</name>
<sequence>MWKVRKFVTNVEDVLHDRGPDLAKPLRIGTAAVVVQNPYAGKYVEDLMPGMEALNALGRDVAQRLLKALEAKPAEIEAYGKGAIVGADGELEHGAMWHPSGGWGMRAILGDTKAIVPAGKMVGPVGVRLMMPLGHVNAAYVRSHFHTVGVSIDDAPRADEIVYALGMATGGRPHARLGGLAAKDIKGEDGLR</sequence>
<dbReference type="OrthoDB" id="9803312at2"/>
<dbReference type="InterPro" id="IPR035936">
    <property type="entry name" value="BB2672"/>
</dbReference>
<evidence type="ECO:0000313" key="1">
    <source>
        <dbReference type="EMBL" id="QDO97009.1"/>
    </source>
</evidence>
<proteinExistence type="predicted"/>
<dbReference type="AlphaFoldDB" id="A0A516GZQ8"/>
<dbReference type="KEGG" id="fer:FNB15_06860"/>
<dbReference type="EMBL" id="CP041636">
    <property type="protein sequence ID" value="QDO97009.1"/>
    <property type="molecule type" value="Genomic_DNA"/>
</dbReference>
<keyword evidence="2" id="KW-1185">Reference proteome</keyword>
<gene>
    <name evidence="1" type="ORF">FNB15_06860</name>
</gene>
<dbReference type="RefSeq" id="WP_144067990.1">
    <property type="nucleotide sequence ID" value="NZ_CP041636.1"/>
</dbReference>
<dbReference type="Gene3D" id="3.30.1330.110">
    <property type="entry name" value="BB2672"/>
    <property type="match status" value="1"/>
</dbReference>
<protein>
    <submittedName>
        <fullName evidence="1">Amino acid synthesis family protein</fullName>
    </submittedName>
</protein>
<accession>A0A516GZQ8</accession>